<keyword evidence="2" id="KW-0645">Protease</keyword>
<dbReference type="GO" id="GO:0006508">
    <property type="term" value="P:proteolysis"/>
    <property type="evidence" value="ECO:0007669"/>
    <property type="project" value="UniProtKB-KW"/>
</dbReference>
<gene>
    <name evidence="2" type="ORF">L2764_19445</name>
</gene>
<evidence type="ECO:0000313" key="2">
    <source>
        <dbReference type="EMBL" id="MCL1126601.1"/>
    </source>
</evidence>
<dbReference type="EMBL" id="JAKIKS010000096">
    <property type="protein sequence ID" value="MCL1126601.1"/>
    <property type="molecule type" value="Genomic_DNA"/>
</dbReference>
<dbReference type="InterPro" id="IPR000036">
    <property type="entry name" value="Peptidase_A26_omptin"/>
</dbReference>
<evidence type="ECO:0000313" key="3">
    <source>
        <dbReference type="Proteomes" id="UP001203423"/>
    </source>
</evidence>
<feature type="chain" id="PRO_5045248177" evidence="1">
    <location>
        <begin position="28"/>
        <end position="311"/>
    </location>
</feature>
<comment type="caution">
    <text evidence="2">The sequence shown here is derived from an EMBL/GenBank/DDBJ whole genome shotgun (WGS) entry which is preliminary data.</text>
</comment>
<dbReference type="Proteomes" id="UP001203423">
    <property type="component" value="Unassembled WGS sequence"/>
</dbReference>
<dbReference type="InterPro" id="IPR020080">
    <property type="entry name" value="OM_adhesin/peptidase_omptin"/>
</dbReference>
<organism evidence="2 3">
    <name type="scientific">Shewanella surugensis</name>
    <dbReference type="NCBI Taxonomy" id="212020"/>
    <lineage>
        <taxon>Bacteria</taxon>
        <taxon>Pseudomonadati</taxon>
        <taxon>Pseudomonadota</taxon>
        <taxon>Gammaproteobacteria</taxon>
        <taxon>Alteromonadales</taxon>
        <taxon>Shewanellaceae</taxon>
        <taxon>Shewanella</taxon>
    </lineage>
</organism>
<accession>A0ABT0LFX6</accession>
<dbReference type="InterPro" id="IPR053724">
    <property type="entry name" value="OMP_A26_sf"/>
</dbReference>
<keyword evidence="2" id="KW-0378">Hydrolase</keyword>
<proteinExistence type="predicted"/>
<name>A0ABT0LFX6_9GAMM</name>
<dbReference type="PIRSF" id="PIRSF001522">
    <property type="entry name" value="Peptidase_A26"/>
    <property type="match status" value="1"/>
</dbReference>
<dbReference type="RefSeq" id="WP_248942017.1">
    <property type="nucleotide sequence ID" value="NZ_JAKIKS010000096.1"/>
</dbReference>
<keyword evidence="3" id="KW-1185">Reference proteome</keyword>
<dbReference type="Gene3D" id="2.40.128.90">
    <property type="entry name" value="OMPT-like"/>
    <property type="match status" value="1"/>
</dbReference>
<dbReference type="GO" id="GO:0008233">
    <property type="term" value="F:peptidase activity"/>
    <property type="evidence" value="ECO:0007669"/>
    <property type="project" value="UniProtKB-KW"/>
</dbReference>
<dbReference type="SUPFAM" id="SSF69917">
    <property type="entry name" value="OMPT-like"/>
    <property type="match status" value="1"/>
</dbReference>
<dbReference type="PRINTS" id="PR00482">
    <property type="entry name" value="OMPTIN"/>
</dbReference>
<protein>
    <submittedName>
        <fullName evidence="2">Omptin family outer membrane protease</fullName>
    </submittedName>
</protein>
<reference evidence="2 3" key="1">
    <citation type="submission" date="2022-01" db="EMBL/GenBank/DDBJ databases">
        <title>Whole genome-based taxonomy of the Shewanellaceae.</title>
        <authorList>
            <person name="Martin-Rodriguez A.J."/>
        </authorList>
    </citation>
    <scope>NUCLEOTIDE SEQUENCE [LARGE SCALE GENOMIC DNA]</scope>
    <source>
        <strain evidence="2 3">DSM 17177</strain>
    </source>
</reference>
<dbReference type="Pfam" id="PF01278">
    <property type="entry name" value="Omptin"/>
    <property type="match status" value="1"/>
</dbReference>
<keyword evidence="1" id="KW-0732">Signal</keyword>
<feature type="signal peptide" evidence="1">
    <location>
        <begin position="1"/>
        <end position="27"/>
    </location>
</feature>
<sequence>MLEFLDIFMKKLTLMLIPLVFAPNAIAESDKSNLMLEGSLGILNGSSTELVYDSDGSKLSQLDWDINNVPIIQLGATWNLNDNWTVKGSFWSILTDDGNANMKDRDWLDPYQSTPTDISVSPDTKLREAYEFDLNVTYWLISQQSYKLGVVSGYQYNTFKWDGIGGSFSYDNGADIGVFPDTVGIDYEQEFSALYLGLAGEYIFQQSEIGMLLKWSPWVNAKDVDNHNMRDLTFYEKGNESSDYLSLSLNYGYNFTSQVKLYVEYVYTKYFETKADTTIVENSTGDSYFIPNGAGLDNENSTISVGVKYTF</sequence>
<evidence type="ECO:0000256" key="1">
    <source>
        <dbReference type="SAM" id="SignalP"/>
    </source>
</evidence>